<dbReference type="PROSITE" id="PS52004">
    <property type="entry name" value="KS3_2"/>
    <property type="match status" value="1"/>
</dbReference>
<evidence type="ECO:0000256" key="1">
    <source>
        <dbReference type="ARBA" id="ARBA00005194"/>
    </source>
</evidence>
<dbReference type="InterPro" id="IPR018201">
    <property type="entry name" value="Ketoacyl_synth_AS"/>
</dbReference>
<dbReference type="Pfam" id="PF00109">
    <property type="entry name" value="ketoacyl-synt"/>
    <property type="match status" value="1"/>
</dbReference>
<dbReference type="Gene3D" id="3.40.47.10">
    <property type="match status" value="2"/>
</dbReference>
<dbReference type="InterPro" id="IPR020841">
    <property type="entry name" value="PKS_Beta-ketoAc_synthase_dom"/>
</dbReference>
<keyword evidence="3 4" id="KW-0808">Transferase</keyword>
<reference evidence="6 7" key="1">
    <citation type="journal article" date="2010" name="Int. J. Syst. Evol. Microbiol.">
        <title>Reclassification of Herbaspirillum putei as a later heterotypic synonym of Herbaspirillum huttiense, with the description of H. huttiense subsp. huttiense subsp. nov. and H. huttiense subsp. putei subsp. nov., comb. nov., and description of Herbaspirillum aquaticum sp. nov.</title>
        <authorList>
            <person name="Dobritsa A.P."/>
            <person name="Reddy M.C."/>
            <person name="Samadpour M."/>
        </authorList>
    </citation>
    <scope>NUCLEOTIDE SEQUENCE [LARGE SCALE GENOMIC DNA]</scope>
    <source>
        <strain evidence="6 7">IEH 4430</strain>
    </source>
</reference>
<feature type="domain" description="Ketosynthase family 3 (KS3)" evidence="5">
    <location>
        <begin position="7"/>
        <end position="420"/>
    </location>
</feature>
<evidence type="ECO:0000256" key="4">
    <source>
        <dbReference type="RuleBase" id="RU003694"/>
    </source>
</evidence>
<proteinExistence type="inferred from homology"/>
<dbReference type="GO" id="GO:0006633">
    <property type="term" value="P:fatty acid biosynthetic process"/>
    <property type="evidence" value="ECO:0007669"/>
    <property type="project" value="InterPro"/>
</dbReference>
<dbReference type="InterPro" id="IPR016039">
    <property type="entry name" value="Thiolase-like"/>
</dbReference>
<evidence type="ECO:0000256" key="2">
    <source>
        <dbReference type="ARBA" id="ARBA00008467"/>
    </source>
</evidence>
<evidence type="ECO:0000313" key="7">
    <source>
        <dbReference type="Proteomes" id="UP000214747"/>
    </source>
</evidence>
<accession>A0A225SZ07</accession>
<dbReference type="PROSITE" id="PS00606">
    <property type="entry name" value="KS3_1"/>
    <property type="match status" value="1"/>
</dbReference>
<dbReference type="CDD" id="cd00834">
    <property type="entry name" value="KAS_I_II"/>
    <property type="match status" value="1"/>
</dbReference>
<dbReference type="FunFam" id="3.40.47.10:FF:000018">
    <property type="entry name" value="3-oxoacyl-[acyl-carrier-protein] synthase 2"/>
    <property type="match status" value="1"/>
</dbReference>
<dbReference type="InterPro" id="IPR014031">
    <property type="entry name" value="Ketoacyl_synth_C"/>
</dbReference>
<evidence type="ECO:0000313" key="6">
    <source>
        <dbReference type="EMBL" id="OWY36555.1"/>
    </source>
</evidence>
<dbReference type="EMBL" id="NJGV01000001">
    <property type="protein sequence ID" value="OWY36555.1"/>
    <property type="molecule type" value="Genomic_DNA"/>
</dbReference>
<dbReference type="Proteomes" id="UP000214747">
    <property type="component" value="Unassembled WGS sequence"/>
</dbReference>
<sequence length="420" mass="45478">MASSKRRRRVVVTAMGCLNAFGYGIERTWSALRQGHSAIAPITRFDVTEFRTKVAAEISEEQMLLLPLEHEVVHLSRNAQFSVAAAAELIHAQHWDHDWPRSAIGICLGSGLGGMYVSEEALAALQRTGPRGVSPLTVPYVDPNAIVSRVAAMWGLKGPQLTVSTACSSSAHAIGTAMDMIRSGRCDAVLTGGVEATMSPLIYSGFDRLRAMSTRNAMPDTACRPFSDDRDGFVMGEGAAMFLLEEASCALSRGARIYAELMGYGASGGAYHQVAPLPDGSDLVMAMRKALEDANIQPHEVDLINPHGTGTRLNDEAELRALRIVFQQALDEIFLTPTKQLTGHLLGASGALESLHVIKSIQESIITPRATFCFSLIAVPKGYICHCHMVEIQVVFQFWCCPAVSLAHVQRRVLSFATQV</sequence>
<dbReference type="RefSeq" id="WP_088753265.1">
    <property type="nucleotide sequence ID" value="NZ_NJGV01000001.1"/>
</dbReference>
<dbReference type="SMART" id="SM00825">
    <property type="entry name" value="PKS_KS"/>
    <property type="match status" value="1"/>
</dbReference>
<dbReference type="GO" id="GO:0004315">
    <property type="term" value="F:3-oxoacyl-[acyl-carrier-protein] synthase activity"/>
    <property type="evidence" value="ECO:0007669"/>
    <property type="project" value="InterPro"/>
</dbReference>
<evidence type="ECO:0000259" key="5">
    <source>
        <dbReference type="PROSITE" id="PS52004"/>
    </source>
</evidence>
<dbReference type="AlphaFoldDB" id="A0A225SZ07"/>
<protein>
    <submittedName>
        <fullName evidence="6">Beta-ketoacyl-[acyl-carrier-protein] synthase II</fullName>
    </submittedName>
</protein>
<evidence type="ECO:0000256" key="3">
    <source>
        <dbReference type="ARBA" id="ARBA00022679"/>
    </source>
</evidence>
<dbReference type="Pfam" id="PF02801">
    <property type="entry name" value="Ketoacyl-synt_C"/>
    <property type="match status" value="1"/>
</dbReference>
<dbReference type="PANTHER" id="PTHR11712">
    <property type="entry name" value="POLYKETIDE SYNTHASE-RELATED"/>
    <property type="match status" value="1"/>
</dbReference>
<comment type="pathway">
    <text evidence="1">Lipid metabolism; fatty acid biosynthesis.</text>
</comment>
<name>A0A225SZ07_9BURK</name>
<gene>
    <name evidence="6" type="ORF">CEJ45_00160</name>
</gene>
<comment type="similarity">
    <text evidence="2 4">Belongs to the thiolase-like superfamily. Beta-ketoacyl-ACP synthases family.</text>
</comment>
<dbReference type="InterPro" id="IPR014030">
    <property type="entry name" value="Ketoacyl_synth_N"/>
</dbReference>
<dbReference type="SUPFAM" id="SSF53901">
    <property type="entry name" value="Thiolase-like"/>
    <property type="match status" value="2"/>
</dbReference>
<comment type="caution">
    <text evidence="6">The sequence shown here is derived from an EMBL/GenBank/DDBJ whole genome shotgun (WGS) entry which is preliminary data.</text>
</comment>
<dbReference type="PANTHER" id="PTHR11712:SF336">
    <property type="entry name" value="3-OXOACYL-[ACYL-CARRIER-PROTEIN] SYNTHASE, MITOCHONDRIAL"/>
    <property type="match status" value="1"/>
</dbReference>
<dbReference type="InterPro" id="IPR000794">
    <property type="entry name" value="Beta-ketoacyl_synthase"/>
</dbReference>
<keyword evidence="7" id="KW-1185">Reference proteome</keyword>
<organism evidence="6 7">
    <name type="scientific">Herbaspirillum aquaticum</name>
    <dbReference type="NCBI Taxonomy" id="568783"/>
    <lineage>
        <taxon>Bacteria</taxon>
        <taxon>Pseudomonadati</taxon>
        <taxon>Pseudomonadota</taxon>
        <taxon>Betaproteobacteria</taxon>
        <taxon>Burkholderiales</taxon>
        <taxon>Oxalobacteraceae</taxon>
        <taxon>Herbaspirillum</taxon>
    </lineage>
</organism>